<evidence type="ECO:0000259" key="2">
    <source>
        <dbReference type="Pfam" id="PF02129"/>
    </source>
</evidence>
<keyword evidence="1" id="KW-0378">Hydrolase</keyword>
<gene>
    <name evidence="3" type="ORF">GGX14DRAFT_456926</name>
</gene>
<protein>
    <submittedName>
        <fullName evidence="3">Alpha/beta-hydrolase</fullName>
    </submittedName>
</protein>
<dbReference type="EMBL" id="JARJCW010000038">
    <property type="protein sequence ID" value="KAJ7206844.1"/>
    <property type="molecule type" value="Genomic_DNA"/>
</dbReference>
<accession>A0AAD6VDQ5</accession>
<name>A0AAD6VDQ5_9AGAR</name>
<evidence type="ECO:0000313" key="4">
    <source>
        <dbReference type="Proteomes" id="UP001219525"/>
    </source>
</evidence>
<feature type="domain" description="Xaa-Pro dipeptidyl-peptidase-like" evidence="2">
    <location>
        <begin position="21"/>
        <end position="112"/>
    </location>
</feature>
<dbReference type="InterPro" id="IPR029058">
    <property type="entry name" value="AB_hydrolase_fold"/>
</dbReference>
<dbReference type="PANTHER" id="PTHR22946">
    <property type="entry name" value="DIENELACTONE HYDROLASE DOMAIN-CONTAINING PROTEIN-RELATED"/>
    <property type="match status" value="1"/>
</dbReference>
<evidence type="ECO:0000256" key="1">
    <source>
        <dbReference type="ARBA" id="ARBA00022801"/>
    </source>
</evidence>
<organism evidence="3 4">
    <name type="scientific">Mycena pura</name>
    <dbReference type="NCBI Taxonomy" id="153505"/>
    <lineage>
        <taxon>Eukaryota</taxon>
        <taxon>Fungi</taxon>
        <taxon>Dikarya</taxon>
        <taxon>Basidiomycota</taxon>
        <taxon>Agaricomycotina</taxon>
        <taxon>Agaricomycetes</taxon>
        <taxon>Agaricomycetidae</taxon>
        <taxon>Agaricales</taxon>
        <taxon>Marasmiineae</taxon>
        <taxon>Mycenaceae</taxon>
        <taxon>Mycena</taxon>
    </lineage>
</organism>
<dbReference type="InterPro" id="IPR050261">
    <property type="entry name" value="FrsA_esterase"/>
</dbReference>
<keyword evidence="4" id="KW-1185">Reference proteome</keyword>
<dbReference type="GO" id="GO:0016788">
    <property type="term" value="F:hydrolase activity, acting on ester bonds"/>
    <property type="evidence" value="ECO:0007669"/>
    <property type="project" value="UniProtKB-ARBA"/>
</dbReference>
<dbReference type="Proteomes" id="UP001219525">
    <property type="component" value="Unassembled WGS sequence"/>
</dbReference>
<reference evidence="3" key="1">
    <citation type="submission" date="2023-03" db="EMBL/GenBank/DDBJ databases">
        <title>Massive genome expansion in bonnet fungi (Mycena s.s.) driven by repeated elements and novel gene families across ecological guilds.</title>
        <authorList>
            <consortium name="Lawrence Berkeley National Laboratory"/>
            <person name="Harder C.B."/>
            <person name="Miyauchi S."/>
            <person name="Viragh M."/>
            <person name="Kuo A."/>
            <person name="Thoen E."/>
            <person name="Andreopoulos B."/>
            <person name="Lu D."/>
            <person name="Skrede I."/>
            <person name="Drula E."/>
            <person name="Henrissat B."/>
            <person name="Morin E."/>
            <person name="Kohler A."/>
            <person name="Barry K."/>
            <person name="LaButti K."/>
            <person name="Morin E."/>
            <person name="Salamov A."/>
            <person name="Lipzen A."/>
            <person name="Mereny Z."/>
            <person name="Hegedus B."/>
            <person name="Baldrian P."/>
            <person name="Stursova M."/>
            <person name="Weitz H."/>
            <person name="Taylor A."/>
            <person name="Grigoriev I.V."/>
            <person name="Nagy L.G."/>
            <person name="Martin F."/>
            <person name="Kauserud H."/>
        </authorList>
    </citation>
    <scope>NUCLEOTIDE SEQUENCE</scope>
    <source>
        <strain evidence="3">9144</strain>
    </source>
</reference>
<dbReference type="SUPFAM" id="SSF53474">
    <property type="entry name" value="alpha/beta-Hydrolases"/>
    <property type="match status" value="1"/>
</dbReference>
<proteinExistence type="predicted"/>
<evidence type="ECO:0000313" key="3">
    <source>
        <dbReference type="EMBL" id="KAJ7206844.1"/>
    </source>
</evidence>
<dbReference type="PANTHER" id="PTHR22946:SF9">
    <property type="entry name" value="POLYKETIDE TRANSFERASE AF380"/>
    <property type="match status" value="1"/>
</dbReference>
<comment type="caution">
    <text evidence="3">The sequence shown here is derived from an EMBL/GenBank/DDBJ whole genome shotgun (WGS) entry which is preliminary data.</text>
</comment>
<dbReference type="InterPro" id="IPR000383">
    <property type="entry name" value="Xaa-Pro-like_dom"/>
</dbReference>
<dbReference type="AlphaFoldDB" id="A0AAD6VDQ5"/>
<sequence>MAAFEKTIIKLPSAHPDWNLDVWQYLPTAPPAARLPVIVMAHGFGADKTMGLAPYAEAFAGAGYASLVFDYRRWGTSDGTPRHMLIVRDQLDDYRTVIEYARQQLQFDPQRVPSVNAVAALAQCPYTGTIPSQRLGATYFKIVAAAALDTAKQAMGLAPEYIPTVAEPGAVGALTTEGTVAGMLAIVAQDSPWNNKIAASSLLQVGPYNPRAKAAQIACPLLIVLPVEDNLTPPAGAWEIAKAVPEKCELVELQCGHFAVYPGLAHHRESLAAQMAFLAKHVPI</sequence>
<dbReference type="Gene3D" id="3.40.50.1820">
    <property type="entry name" value="alpha/beta hydrolase"/>
    <property type="match status" value="2"/>
</dbReference>
<dbReference type="Pfam" id="PF02129">
    <property type="entry name" value="Peptidase_S15"/>
    <property type="match status" value="1"/>
</dbReference>